<evidence type="ECO:0000313" key="2">
    <source>
        <dbReference type="Proteomes" id="UP000004846"/>
    </source>
</evidence>
<reference evidence="1 2" key="1">
    <citation type="submission" date="2010-07" db="EMBL/GenBank/DDBJ databases">
        <authorList>
            <person name="Sid Ahmed O."/>
        </authorList>
    </citation>
    <scope>NUCLEOTIDE SEQUENCE [LARGE SCALE GENOMIC DNA]</scope>
    <source>
        <strain evidence="1 2">TX4248</strain>
    </source>
</reference>
<dbReference type="RefSeq" id="WP_002402153.1">
    <property type="nucleotide sequence ID" value="NZ_GL454441.1"/>
</dbReference>
<evidence type="ECO:0000313" key="1">
    <source>
        <dbReference type="EMBL" id="EFM82958.1"/>
    </source>
</evidence>
<accession>A0A125W6Y7</accession>
<protein>
    <submittedName>
        <fullName evidence="1">Uncharacterized protein</fullName>
    </submittedName>
</protein>
<dbReference type="HOGENOM" id="CLU_2301454_0_0_9"/>
<name>A0A125W6Y7_ENTFL</name>
<dbReference type="AlphaFoldDB" id="A0A125W6Y7"/>
<comment type="caution">
    <text evidence="1">The sequence shown here is derived from an EMBL/GenBank/DDBJ whole genome shotgun (WGS) entry which is preliminary data.</text>
</comment>
<dbReference type="Proteomes" id="UP000004846">
    <property type="component" value="Unassembled WGS sequence"/>
</dbReference>
<gene>
    <name evidence="1" type="ORF">HMPREF9498_01428</name>
</gene>
<sequence length="100" mass="11806">MTSKTERDLLSTIFYDLAIIIREYCYSDDMTKEERFFLGQYADAVHNLPKIDLLSDLGKRHLMDYVAFLKETVKTERIVQPEFLAMFEQQINSIIILVHN</sequence>
<dbReference type="EMBL" id="AEBR01000040">
    <property type="protein sequence ID" value="EFM82958.1"/>
    <property type="molecule type" value="Genomic_DNA"/>
</dbReference>
<proteinExistence type="predicted"/>
<organism evidence="1 2">
    <name type="scientific">Enterococcus faecalis TX4248</name>
    <dbReference type="NCBI Taxonomy" id="749495"/>
    <lineage>
        <taxon>Bacteria</taxon>
        <taxon>Bacillati</taxon>
        <taxon>Bacillota</taxon>
        <taxon>Bacilli</taxon>
        <taxon>Lactobacillales</taxon>
        <taxon>Enterococcaceae</taxon>
        <taxon>Enterococcus</taxon>
    </lineage>
</organism>